<dbReference type="SUPFAM" id="SSF53474">
    <property type="entry name" value="alpha/beta-Hydrolases"/>
    <property type="match status" value="1"/>
</dbReference>
<evidence type="ECO:0000313" key="1">
    <source>
        <dbReference type="EMBL" id="MEE1884445.1"/>
    </source>
</evidence>
<reference evidence="1 2" key="1">
    <citation type="submission" date="2024-01" db="EMBL/GenBank/DDBJ databases">
        <title>Pedobacter sp. nov., isolated from oil-contaminated soil.</title>
        <authorList>
            <person name="Le N.T.T."/>
        </authorList>
    </citation>
    <scope>NUCLEOTIDE SEQUENCE [LARGE SCALE GENOMIC DNA]</scope>
    <source>
        <strain evidence="1 2">VNH31</strain>
    </source>
</reference>
<dbReference type="Pfam" id="PF00756">
    <property type="entry name" value="Esterase"/>
    <property type="match status" value="1"/>
</dbReference>
<dbReference type="RefSeq" id="WP_330145360.1">
    <property type="nucleotide sequence ID" value="NZ_JAZDQU010000001.1"/>
</dbReference>
<dbReference type="InterPro" id="IPR029058">
    <property type="entry name" value="AB_hydrolase_fold"/>
</dbReference>
<dbReference type="InterPro" id="IPR000801">
    <property type="entry name" value="Esterase-like"/>
</dbReference>
<dbReference type="Proteomes" id="UP001337681">
    <property type="component" value="Unassembled WGS sequence"/>
</dbReference>
<gene>
    <name evidence="1" type="ORF">VRU49_03325</name>
</gene>
<dbReference type="EMBL" id="JAZDQU010000001">
    <property type="protein sequence ID" value="MEE1884445.1"/>
    <property type="molecule type" value="Genomic_DNA"/>
</dbReference>
<accession>A0ABU7GZL8</accession>
<dbReference type="Gene3D" id="3.40.50.1820">
    <property type="entry name" value="alpha/beta hydrolase"/>
    <property type="match status" value="1"/>
</dbReference>
<evidence type="ECO:0000313" key="2">
    <source>
        <dbReference type="Proteomes" id="UP001337681"/>
    </source>
</evidence>
<dbReference type="InterPro" id="IPR050583">
    <property type="entry name" value="Mycobacterial_A85_antigen"/>
</dbReference>
<protein>
    <submittedName>
        <fullName evidence="1">Alpha/beta hydrolase-fold protein</fullName>
    </submittedName>
</protein>
<comment type="caution">
    <text evidence="1">The sequence shown here is derived from an EMBL/GenBank/DDBJ whole genome shotgun (WGS) entry which is preliminary data.</text>
</comment>
<organism evidence="1 2">
    <name type="scientific">Pedobacter flavus</name>
    <dbReference type="NCBI Taxonomy" id="3113906"/>
    <lineage>
        <taxon>Bacteria</taxon>
        <taxon>Pseudomonadati</taxon>
        <taxon>Bacteroidota</taxon>
        <taxon>Sphingobacteriia</taxon>
        <taxon>Sphingobacteriales</taxon>
        <taxon>Sphingobacteriaceae</taxon>
        <taxon>Pedobacter</taxon>
    </lineage>
</organism>
<dbReference type="PANTHER" id="PTHR48098:SF1">
    <property type="entry name" value="DIACYLGLYCEROL ACYLTRANSFERASE_MYCOLYLTRANSFERASE AG85A"/>
    <property type="match status" value="1"/>
</dbReference>
<proteinExistence type="predicted"/>
<dbReference type="GO" id="GO:0016787">
    <property type="term" value="F:hydrolase activity"/>
    <property type="evidence" value="ECO:0007669"/>
    <property type="project" value="UniProtKB-KW"/>
</dbReference>
<sequence length="263" mass="29861">MKNIKILIFVVLAYLPFQIFAQDLIVYNSKYLSKPDSTLVFMPKGKSKADQLPLVFMLHGYSGTYKQWDAISNAQNYANEYGFIVVLPDGLYNSWYLNSPLLEKSQYEKFFIEELFQDIIAKYTPNQNNIFITGLSMGGHGALSIFLNNLDKFKSGGSTSGAVDLRTLGSKYGIDVLLGKNASEELLNSFSVIENVKKLAGTDRTFIFDCGTEDQFYKMNNELKMLCDQLKIKATYISQPGGHNRAYWAKSIRQQMNFFKTLI</sequence>
<keyword evidence="1" id="KW-0378">Hydrolase</keyword>
<name>A0ABU7GZL8_9SPHI</name>
<keyword evidence="2" id="KW-1185">Reference proteome</keyword>
<dbReference type="PANTHER" id="PTHR48098">
    <property type="entry name" value="ENTEROCHELIN ESTERASE-RELATED"/>
    <property type="match status" value="1"/>
</dbReference>